<dbReference type="EMBL" id="LAZR01033235">
    <property type="protein sequence ID" value="KKL48675.1"/>
    <property type="molecule type" value="Genomic_DNA"/>
</dbReference>
<accession>A0A0F9EUL5</accession>
<name>A0A0F9EUL5_9ZZZZ</name>
<protein>
    <submittedName>
        <fullName evidence="1">Uncharacterized protein</fullName>
    </submittedName>
</protein>
<sequence length="75" mass="8223">MFTPSVIESRRQEAVSHHACIVKVTVCPRNLLRSSQVVLVCLIVPAAVLILHEVRPCIKKGEVVVLAIVEVVVVQ</sequence>
<evidence type="ECO:0000313" key="1">
    <source>
        <dbReference type="EMBL" id="KKL48675.1"/>
    </source>
</evidence>
<gene>
    <name evidence="1" type="ORF">LCGC14_2323170</name>
</gene>
<comment type="caution">
    <text evidence="1">The sequence shown here is derived from an EMBL/GenBank/DDBJ whole genome shotgun (WGS) entry which is preliminary data.</text>
</comment>
<proteinExistence type="predicted"/>
<reference evidence="1" key="1">
    <citation type="journal article" date="2015" name="Nature">
        <title>Complex archaea that bridge the gap between prokaryotes and eukaryotes.</title>
        <authorList>
            <person name="Spang A."/>
            <person name="Saw J.H."/>
            <person name="Jorgensen S.L."/>
            <person name="Zaremba-Niedzwiedzka K."/>
            <person name="Martijn J."/>
            <person name="Lind A.E."/>
            <person name="van Eijk R."/>
            <person name="Schleper C."/>
            <person name="Guy L."/>
            <person name="Ettema T.J."/>
        </authorList>
    </citation>
    <scope>NUCLEOTIDE SEQUENCE</scope>
</reference>
<dbReference type="AlphaFoldDB" id="A0A0F9EUL5"/>
<organism evidence="1">
    <name type="scientific">marine sediment metagenome</name>
    <dbReference type="NCBI Taxonomy" id="412755"/>
    <lineage>
        <taxon>unclassified sequences</taxon>
        <taxon>metagenomes</taxon>
        <taxon>ecological metagenomes</taxon>
    </lineage>
</organism>